<dbReference type="EMBL" id="KZ506612">
    <property type="protein sequence ID" value="PKU38962.1"/>
    <property type="molecule type" value="Genomic_DNA"/>
</dbReference>
<proteinExistence type="predicted"/>
<evidence type="ECO:0000256" key="1">
    <source>
        <dbReference type="SAM" id="Phobius"/>
    </source>
</evidence>
<name>A0A2I0TYW0_LIMLA</name>
<evidence type="ECO:0000313" key="3">
    <source>
        <dbReference type="Proteomes" id="UP000233556"/>
    </source>
</evidence>
<keyword evidence="1" id="KW-1133">Transmembrane helix</keyword>
<dbReference type="AlphaFoldDB" id="A0A2I0TYW0"/>
<keyword evidence="1" id="KW-0472">Membrane</keyword>
<keyword evidence="1" id="KW-0812">Transmembrane</keyword>
<feature type="transmembrane region" description="Helical" evidence="1">
    <location>
        <begin position="131"/>
        <end position="153"/>
    </location>
</feature>
<feature type="transmembrane region" description="Helical" evidence="1">
    <location>
        <begin position="174"/>
        <end position="194"/>
    </location>
</feature>
<reference evidence="3" key="2">
    <citation type="submission" date="2017-12" db="EMBL/GenBank/DDBJ databases">
        <title>Genome sequence of the Bar-tailed Godwit (Limosa lapponica baueri).</title>
        <authorList>
            <person name="Lima N.C.B."/>
            <person name="Parody-Merino A.M."/>
            <person name="Battley P.F."/>
            <person name="Fidler A.E."/>
            <person name="Prosdocimi F."/>
        </authorList>
    </citation>
    <scope>NUCLEOTIDE SEQUENCE [LARGE SCALE GENOMIC DNA]</scope>
</reference>
<protein>
    <submittedName>
        <fullName evidence="2">Uncharacterized protein</fullName>
    </submittedName>
</protein>
<gene>
    <name evidence="2" type="ORF">llap_10735</name>
</gene>
<dbReference type="Proteomes" id="UP000233556">
    <property type="component" value="Unassembled WGS sequence"/>
</dbReference>
<accession>A0A2I0TYW0</accession>
<sequence length="208" mass="23762">MNSVVTYVNQHSENTACFLKNMELKSFIRPKQEPQLTSNRKQDVTVKTGFRVQHFSTEDGTERGSTELEVVCLFHSGSSRDTEFQLCNRNTKYYFHDATARFGLVARPQWIILSHDHRQEPLTFAQPPSTVFVKDACVALLLLPIAGGIFWWWDCPDPVTIMFKFLATYKDRKKLISALAIALLLAEYGGSFIWTRPSKTKLPLAVED</sequence>
<reference evidence="3" key="1">
    <citation type="submission" date="2017-11" db="EMBL/GenBank/DDBJ databases">
        <authorList>
            <person name="Lima N.C."/>
            <person name="Parody-Merino A.M."/>
            <person name="Battley P.F."/>
            <person name="Fidler A.E."/>
            <person name="Prosdocimi F."/>
        </authorList>
    </citation>
    <scope>NUCLEOTIDE SEQUENCE [LARGE SCALE GENOMIC DNA]</scope>
</reference>
<organism evidence="2 3">
    <name type="scientific">Limosa lapponica baueri</name>
    <dbReference type="NCBI Taxonomy" id="1758121"/>
    <lineage>
        <taxon>Eukaryota</taxon>
        <taxon>Metazoa</taxon>
        <taxon>Chordata</taxon>
        <taxon>Craniata</taxon>
        <taxon>Vertebrata</taxon>
        <taxon>Euteleostomi</taxon>
        <taxon>Archelosauria</taxon>
        <taxon>Archosauria</taxon>
        <taxon>Dinosauria</taxon>
        <taxon>Saurischia</taxon>
        <taxon>Theropoda</taxon>
        <taxon>Coelurosauria</taxon>
        <taxon>Aves</taxon>
        <taxon>Neognathae</taxon>
        <taxon>Neoaves</taxon>
        <taxon>Charadriiformes</taxon>
        <taxon>Scolopacidae</taxon>
        <taxon>Limosa</taxon>
    </lineage>
</organism>
<keyword evidence="3" id="KW-1185">Reference proteome</keyword>
<evidence type="ECO:0000313" key="2">
    <source>
        <dbReference type="EMBL" id="PKU38962.1"/>
    </source>
</evidence>